<dbReference type="Proteomes" id="UP001595974">
    <property type="component" value="Unassembled WGS sequence"/>
</dbReference>
<organism evidence="2 3">
    <name type="scientific">Thauera sinica</name>
    <dbReference type="NCBI Taxonomy" id="2665146"/>
    <lineage>
        <taxon>Bacteria</taxon>
        <taxon>Pseudomonadati</taxon>
        <taxon>Pseudomonadota</taxon>
        <taxon>Betaproteobacteria</taxon>
        <taxon>Rhodocyclales</taxon>
        <taxon>Zoogloeaceae</taxon>
        <taxon>Thauera</taxon>
    </lineage>
</organism>
<keyword evidence="3" id="KW-1185">Reference proteome</keyword>
<dbReference type="PANTHER" id="PTHR45527">
    <property type="entry name" value="NONRIBOSOMAL PEPTIDE SYNTHETASE"/>
    <property type="match status" value="1"/>
</dbReference>
<dbReference type="InterPro" id="IPR023213">
    <property type="entry name" value="CAT-like_dom_sf"/>
</dbReference>
<comment type="caution">
    <text evidence="2">The sequence shown here is derived from an EMBL/GenBank/DDBJ whole genome shotgun (WGS) entry which is preliminary data.</text>
</comment>
<feature type="non-terminal residue" evidence="2">
    <location>
        <position position="1"/>
    </location>
</feature>
<dbReference type="PANTHER" id="PTHR45527:SF1">
    <property type="entry name" value="FATTY ACID SYNTHASE"/>
    <property type="match status" value="1"/>
</dbReference>
<proteinExistence type="predicted"/>
<name>A0ABW1AM26_9RHOO</name>
<protein>
    <submittedName>
        <fullName evidence="2">Condensation domain-containing protein</fullName>
    </submittedName>
</protein>
<sequence length="432" mass="47539">GTPNIQDIYPLAPLQEGMLFHHLVDPEHDAYVEAGLIAASSRERLDSLLAAIQRVIDRHDILRTGFIWKGLAQPMQVVLRRALLPIDIFEPDPASGDTVAEQLETRFDPQHFLMDITQPPMLRCVIADDPANQRCLLRLLSHHLAIDHPTLEMLVEEAFAIERGEESELPAPVPFRNFVAQARLGVSEEEHETFFRDMLGDIDEPTAPFDIVDVQVDASSIVEHRWTLDSALSAALRIQTRKQGVSPAAVMHLAWALVLARLTGRKDVVFGSVFLGRMQGGESADRALGMFMNTLPVRLRIGELAAMVSLRDTHALLAQLLRHEHAPLALAQRCSAVQAPAPLFTTILNYRHSEQSLAGAEGLFRGSEGISLLSSRERTNLPVCVDVDDLGDDFVFTFQVVSRIDPQRLGAFMAEALHALSSALSSGGGTSL</sequence>
<dbReference type="EMBL" id="JBHSOG010000009">
    <property type="protein sequence ID" value="MFC5768358.1"/>
    <property type="molecule type" value="Genomic_DNA"/>
</dbReference>
<evidence type="ECO:0000313" key="3">
    <source>
        <dbReference type="Proteomes" id="UP001595974"/>
    </source>
</evidence>
<dbReference type="Gene3D" id="3.30.559.30">
    <property type="entry name" value="Nonribosomal peptide synthetase, condensation domain"/>
    <property type="match status" value="1"/>
</dbReference>
<dbReference type="InterPro" id="IPR001242">
    <property type="entry name" value="Condensation_dom"/>
</dbReference>
<dbReference type="CDD" id="cd19544">
    <property type="entry name" value="E-C_NRPS"/>
    <property type="match status" value="1"/>
</dbReference>
<reference evidence="3" key="1">
    <citation type="journal article" date="2019" name="Int. J. Syst. Evol. Microbiol.">
        <title>The Global Catalogue of Microorganisms (GCM) 10K type strain sequencing project: providing services to taxonomists for standard genome sequencing and annotation.</title>
        <authorList>
            <consortium name="The Broad Institute Genomics Platform"/>
            <consortium name="The Broad Institute Genome Sequencing Center for Infectious Disease"/>
            <person name="Wu L."/>
            <person name="Ma J."/>
        </authorList>
    </citation>
    <scope>NUCLEOTIDE SEQUENCE [LARGE SCALE GENOMIC DNA]</scope>
    <source>
        <strain evidence="3">SHR3</strain>
    </source>
</reference>
<dbReference type="RefSeq" id="WP_385960995.1">
    <property type="nucleotide sequence ID" value="NZ_JBHSOG010000009.1"/>
</dbReference>
<gene>
    <name evidence="2" type="ORF">ACFPTN_03140</name>
</gene>
<evidence type="ECO:0000313" key="2">
    <source>
        <dbReference type="EMBL" id="MFC5768358.1"/>
    </source>
</evidence>
<feature type="non-terminal residue" evidence="2">
    <location>
        <position position="432"/>
    </location>
</feature>
<evidence type="ECO:0000259" key="1">
    <source>
        <dbReference type="Pfam" id="PF00668"/>
    </source>
</evidence>
<accession>A0ABW1AM26</accession>
<dbReference type="SUPFAM" id="SSF52777">
    <property type="entry name" value="CoA-dependent acyltransferases"/>
    <property type="match status" value="2"/>
</dbReference>
<dbReference type="Gene3D" id="3.30.559.10">
    <property type="entry name" value="Chloramphenicol acetyltransferase-like domain"/>
    <property type="match status" value="1"/>
</dbReference>
<feature type="domain" description="Condensation" evidence="1">
    <location>
        <begin position="6"/>
        <end position="356"/>
    </location>
</feature>
<dbReference type="Pfam" id="PF00668">
    <property type="entry name" value="Condensation"/>
    <property type="match status" value="1"/>
</dbReference>